<proteinExistence type="predicted"/>
<gene>
    <name evidence="1" type="ORF">S01H4_43402</name>
</gene>
<organism evidence="1">
    <name type="scientific">marine sediment metagenome</name>
    <dbReference type="NCBI Taxonomy" id="412755"/>
    <lineage>
        <taxon>unclassified sequences</taxon>
        <taxon>metagenomes</taxon>
        <taxon>ecological metagenomes</taxon>
    </lineage>
</organism>
<sequence length="45" mass="5191">MAKIKTEFMKCKCKDIAQRGGLNCLCTLRGKKTKIQAENLYVEKR</sequence>
<dbReference type="EMBL" id="BART01023942">
    <property type="protein sequence ID" value="GAG98628.1"/>
    <property type="molecule type" value="Genomic_DNA"/>
</dbReference>
<protein>
    <submittedName>
        <fullName evidence="1">Uncharacterized protein</fullName>
    </submittedName>
</protein>
<reference evidence="1" key="1">
    <citation type="journal article" date="2014" name="Front. Microbiol.">
        <title>High frequency of phylogenetically diverse reductive dehalogenase-homologous genes in deep subseafloor sedimentary metagenomes.</title>
        <authorList>
            <person name="Kawai M."/>
            <person name="Futagami T."/>
            <person name="Toyoda A."/>
            <person name="Takaki Y."/>
            <person name="Nishi S."/>
            <person name="Hori S."/>
            <person name="Arai W."/>
            <person name="Tsubouchi T."/>
            <person name="Morono Y."/>
            <person name="Uchiyama I."/>
            <person name="Ito T."/>
            <person name="Fujiyama A."/>
            <person name="Inagaki F."/>
            <person name="Takami H."/>
        </authorList>
    </citation>
    <scope>NUCLEOTIDE SEQUENCE</scope>
    <source>
        <strain evidence="1">Expedition CK06-06</strain>
    </source>
</reference>
<accession>X1CRA7</accession>
<name>X1CRA7_9ZZZZ</name>
<comment type="caution">
    <text evidence="1">The sequence shown here is derived from an EMBL/GenBank/DDBJ whole genome shotgun (WGS) entry which is preliminary data.</text>
</comment>
<dbReference type="AlphaFoldDB" id="X1CRA7"/>
<evidence type="ECO:0000313" key="1">
    <source>
        <dbReference type="EMBL" id="GAG98628.1"/>
    </source>
</evidence>